<keyword evidence="3" id="KW-1185">Reference proteome</keyword>
<feature type="compositionally biased region" description="Basic and acidic residues" evidence="1">
    <location>
        <begin position="51"/>
        <end position="60"/>
    </location>
</feature>
<reference evidence="3" key="1">
    <citation type="submission" date="2013-01" db="EMBL/GenBank/DDBJ databases">
        <title>Draft Genome Sequence of a Mulberry Tree, Morus notabilis C.K. Schneid.</title>
        <authorList>
            <person name="He N."/>
            <person name="Zhao S."/>
        </authorList>
    </citation>
    <scope>NUCLEOTIDE SEQUENCE</scope>
</reference>
<feature type="region of interest" description="Disordered" evidence="1">
    <location>
        <begin position="31"/>
        <end position="90"/>
    </location>
</feature>
<dbReference type="Proteomes" id="UP000030645">
    <property type="component" value="Unassembled WGS sequence"/>
</dbReference>
<proteinExistence type="predicted"/>
<organism evidence="2 3">
    <name type="scientific">Morus notabilis</name>
    <dbReference type="NCBI Taxonomy" id="981085"/>
    <lineage>
        <taxon>Eukaryota</taxon>
        <taxon>Viridiplantae</taxon>
        <taxon>Streptophyta</taxon>
        <taxon>Embryophyta</taxon>
        <taxon>Tracheophyta</taxon>
        <taxon>Spermatophyta</taxon>
        <taxon>Magnoliopsida</taxon>
        <taxon>eudicotyledons</taxon>
        <taxon>Gunneridae</taxon>
        <taxon>Pentapetalae</taxon>
        <taxon>rosids</taxon>
        <taxon>fabids</taxon>
        <taxon>Rosales</taxon>
        <taxon>Moraceae</taxon>
        <taxon>Moreae</taxon>
        <taxon>Morus</taxon>
    </lineage>
</organism>
<evidence type="ECO:0000313" key="2">
    <source>
        <dbReference type="EMBL" id="EXB96188.1"/>
    </source>
</evidence>
<sequence length="90" mass="10367">MKQRRIFAQLVNQWQEEAKEDFKAQKRRLEMQQSGMQRTLLGYSAQRNAKKSREQGERRLQRTKVGCSVPKSVPSSKNARCSAPKGLQCA</sequence>
<accession>W9RU82</accession>
<gene>
    <name evidence="2" type="ORF">L484_017036</name>
</gene>
<name>W9RU82_9ROSA</name>
<dbReference type="EMBL" id="KE345237">
    <property type="protein sequence ID" value="EXB96188.1"/>
    <property type="molecule type" value="Genomic_DNA"/>
</dbReference>
<protein>
    <submittedName>
        <fullName evidence="2">Uncharacterized protein</fullName>
    </submittedName>
</protein>
<dbReference type="AlphaFoldDB" id="W9RU82"/>
<evidence type="ECO:0000256" key="1">
    <source>
        <dbReference type="SAM" id="MobiDB-lite"/>
    </source>
</evidence>
<evidence type="ECO:0000313" key="3">
    <source>
        <dbReference type="Proteomes" id="UP000030645"/>
    </source>
</evidence>